<dbReference type="AlphaFoldDB" id="A0A3M8DCU8"/>
<dbReference type="Proteomes" id="UP000271031">
    <property type="component" value="Unassembled WGS sequence"/>
</dbReference>
<dbReference type="InterPro" id="IPR012854">
    <property type="entry name" value="Cu_amine_oxidase-like_N"/>
</dbReference>
<dbReference type="RefSeq" id="WP_122919382.1">
    <property type="nucleotide sequence ID" value="NZ_RHHQ01000013.1"/>
</dbReference>
<proteinExistence type="predicted"/>
<feature type="domain" description="Copper amine oxidase-like N-terminal" evidence="1">
    <location>
        <begin position="43"/>
        <end position="91"/>
    </location>
</feature>
<accession>A0A3M8DCU8</accession>
<protein>
    <recommendedName>
        <fullName evidence="1">Copper amine oxidase-like N-terminal domain-containing protein</fullName>
    </recommendedName>
</protein>
<evidence type="ECO:0000313" key="3">
    <source>
        <dbReference type="Proteomes" id="UP000271031"/>
    </source>
</evidence>
<dbReference type="EMBL" id="RHHQ01000013">
    <property type="protein sequence ID" value="RNB85970.1"/>
    <property type="molecule type" value="Genomic_DNA"/>
</dbReference>
<comment type="caution">
    <text evidence="2">The sequence shown here is derived from an EMBL/GenBank/DDBJ whole genome shotgun (WGS) entry which is preliminary data.</text>
</comment>
<organism evidence="2 3">
    <name type="scientific">Brevibacillus fluminis</name>
    <dbReference type="NCBI Taxonomy" id="511487"/>
    <lineage>
        <taxon>Bacteria</taxon>
        <taxon>Bacillati</taxon>
        <taxon>Bacillota</taxon>
        <taxon>Bacilli</taxon>
        <taxon>Bacillales</taxon>
        <taxon>Paenibacillaceae</taxon>
        <taxon>Brevibacillus</taxon>
    </lineage>
</organism>
<evidence type="ECO:0000313" key="2">
    <source>
        <dbReference type="EMBL" id="RNB85970.1"/>
    </source>
</evidence>
<dbReference type="OrthoDB" id="9780101at2"/>
<reference evidence="2 3" key="1">
    <citation type="submission" date="2018-10" db="EMBL/GenBank/DDBJ databases">
        <title>Phylogenomics of Brevibacillus.</title>
        <authorList>
            <person name="Dunlap C."/>
        </authorList>
    </citation>
    <scope>NUCLEOTIDE SEQUENCE [LARGE SCALE GENOMIC DNA]</scope>
    <source>
        <strain evidence="2 3">JCM 15716</strain>
    </source>
</reference>
<dbReference type="SUPFAM" id="SSF55383">
    <property type="entry name" value="Copper amine oxidase, domain N"/>
    <property type="match status" value="1"/>
</dbReference>
<dbReference type="Pfam" id="PF07833">
    <property type="entry name" value="Cu_amine_oxidN1"/>
    <property type="match status" value="1"/>
</dbReference>
<dbReference type="InterPro" id="IPR036582">
    <property type="entry name" value="Mao_N_sf"/>
</dbReference>
<keyword evidence="3" id="KW-1185">Reference proteome</keyword>
<name>A0A3M8DCU8_9BACL</name>
<gene>
    <name evidence="2" type="ORF">EDM56_18405</name>
</gene>
<sequence length="245" mass="26910">MKLKPRHNILPLLAISLAFGGSGYAKSLTEKISARFANIKLIVNGKTIDTKAEPFIYNGNVNAPVATVANMLGIKQEWDNKTPAVRFSSGNPVPQTVLDRLLEPITQDYSNPRTRSPHKHLLSKNFINMSGASSSEFLVNFVYTSVEGIPYDSYASLFRYEQGQAKLVSTIHLFEGESGANADGSQPSGDVVYNPDTKEIYVHRHAFKLITTPTTSSFGKGELLESSIVQFKNGKLVKTDELKKG</sequence>
<evidence type="ECO:0000259" key="1">
    <source>
        <dbReference type="Pfam" id="PF07833"/>
    </source>
</evidence>